<accession>A0A561DPD2</accession>
<dbReference type="RefSeq" id="WP_144563888.1">
    <property type="nucleotide sequence ID" value="NZ_VIVN01000003.1"/>
</dbReference>
<dbReference type="PRINTS" id="PR00455">
    <property type="entry name" value="HTHTETR"/>
</dbReference>
<name>A0A561DPD2_9BACI</name>
<dbReference type="Proteomes" id="UP000319671">
    <property type="component" value="Unassembled WGS sequence"/>
</dbReference>
<dbReference type="Pfam" id="PF21993">
    <property type="entry name" value="TetR_C_13_2"/>
    <property type="match status" value="1"/>
</dbReference>
<comment type="caution">
    <text evidence="6">The sequence shown here is derived from an EMBL/GenBank/DDBJ whole genome shotgun (WGS) entry which is preliminary data.</text>
</comment>
<dbReference type="Gene3D" id="1.10.357.10">
    <property type="entry name" value="Tetracycline Repressor, domain 2"/>
    <property type="match status" value="1"/>
</dbReference>
<organism evidence="6 7">
    <name type="scientific">Neobacillus bataviensis</name>
    <dbReference type="NCBI Taxonomy" id="220685"/>
    <lineage>
        <taxon>Bacteria</taxon>
        <taxon>Bacillati</taxon>
        <taxon>Bacillota</taxon>
        <taxon>Bacilli</taxon>
        <taxon>Bacillales</taxon>
        <taxon>Bacillaceae</taxon>
        <taxon>Neobacillus</taxon>
    </lineage>
</organism>
<evidence type="ECO:0000256" key="3">
    <source>
        <dbReference type="ARBA" id="ARBA00023163"/>
    </source>
</evidence>
<dbReference type="AlphaFoldDB" id="A0A561DPD2"/>
<dbReference type="InterPro" id="IPR001647">
    <property type="entry name" value="HTH_TetR"/>
</dbReference>
<gene>
    <name evidence="6" type="ORF">FB550_103391</name>
</gene>
<evidence type="ECO:0000256" key="1">
    <source>
        <dbReference type="ARBA" id="ARBA00023015"/>
    </source>
</evidence>
<evidence type="ECO:0000256" key="2">
    <source>
        <dbReference type="ARBA" id="ARBA00023125"/>
    </source>
</evidence>
<dbReference type="PANTHER" id="PTHR47506:SF3">
    <property type="entry name" value="HTH-TYPE TRANSCRIPTIONAL REGULATOR LMRA"/>
    <property type="match status" value="1"/>
</dbReference>
<proteinExistence type="predicted"/>
<feature type="DNA-binding region" description="H-T-H motif" evidence="4">
    <location>
        <begin position="24"/>
        <end position="43"/>
    </location>
</feature>
<dbReference type="SUPFAM" id="SSF46689">
    <property type="entry name" value="Homeodomain-like"/>
    <property type="match status" value="1"/>
</dbReference>
<evidence type="ECO:0000259" key="5">
    <source>
        <dbReference type="PROSITE" id="PS50977"/>
    </source>
</evidence>
<feature type="domain" description="HTH tetR-type" evidence="5">
    <location>
        <begin position="1"/>
        <end position="61"/>
    </location>
</feature>
<dbReference type="EMBL" id="VIVN01000003">
    <property type="protein sequence ID" value="TWE05213.1"/>
    <property type="molecule type" value="Genomic_DNA"/>
</dbReference>
<dbReference type="InterPro" id="IPR036271">
    <property type="entry name" value="Tet_transcr_reg_TetR-rel_C_sf"/>
</dbReference>
<protein>
    <submittedName>
        <fullName evidence="6">TetR family transcriptional regulator</fullName>
    </submittedName>
</protein>
<sequence>MDTKSLIINIATTLFQQKGYIGVGLSEILKACDLSKGSFYHHFPNGKEELLIACLHTLNEVITKDIEEIFELYPTTQEATNRMIEKLNVNFETEGTITGFTFSSIISEIASLSETVRGADSDLYSKMQRIYSNKLAADGFPKESAESIELMMKASMEGGIMLCLTQKARNPLKVISQVLLNLLKEFKKIHE</sequence>
<dbReference type="InterPro" id="IPR054156">
    <property type="entry name" value="YxaF_TetR_C"/>
</dbReference>
<dbReference type="SUPFAM" id="SSF48498">
    <property type="entry name" value="Tetracyclin repressor-like, C-terminal domain"/>
    <property type="match status" value="1"/>
</dbReference>
<keyword evidence="7" id="KW-1185">Reference proteome</keyword>
<evidence type="ECO:0000313" key="6">
    <source>
        <dbReference type="EMBL" id="TWE05213.1"/>
    </source>
</evidence>
<dbReference type="InterPro" id="IPR009057">
    <property type="entry name" value="Homeodomain-like_sf"/>
</dbReference>
<dbReference type="PANTHER" id="PTHR47506">
    <property type="entry name" value="TRANSCRIPTIONAL REGULATORY PROTEIN"/>
    <property type="match status" value="1"/>
</dbReference>
<keyword evidence="3" id="KW-0804">Transcription</keyword>
<keyword evidence="1" id="KW-0805">Transcription regulation</keyword>
<keyword evidence="2 4" id="KW-0238">DNA-binding</keyword>
<reference evidence="6 7" key="1">
    <citation type="submission" date="2019-06" db="EMBL/GenBank/DDBJ databases">
        <title>Sorghum-associated microbial communities from plants grown in Nebraska, USA.</title>
        <authorList>
            <person name="Schachtman D."/>
        </authorList>
    </citation>
    <scope>NUCLEOTIDE SEQUENCE [LARGE SCALE GENOMIC DNA]</scope>
    <source>
        <strain evidence="6 7">2482</strain>
    </source>
</reference>
<evidence type="ECO:0000313" key="7">
    <source>
        <dbReference type="Proteomes" id="UP000319671"/>
    </source>
</evidence>
<dbReference type="PROSITE" id="PS50977">
    <property type="entry name" value="HTH_TETR_2"/>
    <property type="match status" value="1"/>
</dbReference>
<dbReference type="Pfam" id="PF00440">
    <property type="entry name" value="TetR_N"/>
    <property type="match status" value="1"/>
</dbReference>
<evidence type="ECO:0000256" key="4">
    <source>
        <dbReference type="PROSITE-ProRule" id="PRU00335"/>
    </source>
</evidence>
<dbReference type="GO" id="GO:0003677">
    <property type="term" value="F:DNA binding"/>
    <property type="evidence" value="ECO:0007669"/>
    <property type="project" value="UniProtKB-UniRule"/>
</dbReference>